<dbReference type="STRING" id="692418.SAMN04488029_2461"/>
<keyword evidence="6" id="KW-0963">Cytoplasm</keyword>
<comment type="function">
    <text evidence="6">Involved in the regulation of the intracellular balance of NAD and NADP, and is a key enzyme in the biosynthesis of NADP. Catalyzes specifically the phosphorylation on 2'-hydroxyl of the adenosine moiety of NAD to yield NADP.</text>
</comment>
<evidence type="ECO:0000256" key="1">
    <source>
        <dbReference type="ARBA" id="ARBA00022679"/>
    </source>
</evidence>
<dbReference type="Gene3D" id="3.40.50.10330">
    <property type="entry name" value="Probable inorganic polyphosphate/atp-NAD kinase, domain 1"/>
    <property type="match status" value="1"/>
</dbReference>
<dbReference type="GO" id="GO:0046872">
    <property type="term" value="F:metal ion binding"/>
    <property type="evidence" value="ECO:0007669"/>
    <property type="project" value="UniProtKB-UniRule"/>
</dbReference>
<dbReference type="InterPro" id="IPR016064">
    <property type="entry name" value="NAD/diacylglycerol_kinase_sf"/>
</dbReference>
<dbReference type="Pfam" id="PF01513">
    <property type="entry name" value="NAD_kinase"/>
    <property type="match status" value="1"/>
</dbReference>
<dbReference type="GO" id="GO:0019674">
    <property type="term" value="P:NAD+ metabolic process"/>
    <property type="evidence" value="ECO:0007669"/>
    <property type="project" value="InterPro"/>
</dbReference>
<dbReference type="NCBIfam" id="NF002521">
    <property type="entry name" value="PRK01911.1"/>
    <property type="match status" value="1"/>
</dbReference>
<dbReference type="GO" id="GO:0051287">
    <property type="term" value="F:NAD binding"/>
    <property type="evidence" value="ECO:0007669"/>
    <property type="project" value="UniProtKB-ARBA"/>
</dbReference>
<dbReference type="EC" id="2.7.1.23" evidence="6"/>
<dbReference type="HAMAP" id="MF_00361">
    <property type="entry name" value="NAD_kinase"/>
    <property type="match status" value="1"/>
</dbReference>
<keyword evidence="4 6" id="KW-0520">NAD</keyword>
<evidence type="ECO:0000256" key="3">
    <source>
        <dbReference type="ARBA" id="ARBA00022857"/>
    </source>
</evidence>
<keyword evidence="1 6" id="KW-0808">Transferase</keyword>
<dbReference type="GO" id="GO:0005524">
    <property type="term" value="F:ATP binding"/>
    <property type="evidence" value="ECO:0007669"/>
    <property type="project" value="UniProtKB-KW"/>
</dbReference>
<dbReference type="GO" id="GO:0005737">
    <property type="term" value="C:cytoplasm"/>
    <property type="evidence" value="ECO:0007669"/>
    <property type="project" value="UniProtKB-SubCell"/>
</dbReference>
<dbReference type="Pfam" id="PF20143">
    <property type="entry name" value="NAD_kinase_C"/>
    <property type="match status" value="1"/>
</dbReference>
<gene>
    <name evidence="6" type="primary">nadK</name>
    <name evidence="7" type="ORF">SAMN04488029_2461</name>
</gene>
<dbReference type="GO" id="GO:0006741">
    <property type="term" value="P:NADP+ biosynthetic process"/>
    <property type="evidence" value="ECO:0007669"/>
    <property type="project" value="UniProtKB-UniRule"/>
</dbReference>
<dbReference type="InterPro" id="IPR017437">
    <property type="entry name" value="ATP-NAD_kinase_PpnK-typ_C"/>
</dbReference>
<feature type="binding site" evidence="6">
    <location>
        <position position="177"/>
    </location>
    <ligand>
        <name>NAD(+)</name>
        <dbReference type="ChEBI" id="CHEBI:57540"/>
    </ligand>
</feature>
<accession>A0A1W2GFA0</accession>
<dbReference type="InterPro" id="IPR002504">
    <property type="entry name" value="NADK"/>
</dbReference>
<comment type="caution">
    <text evidence="6">Lacks conserved residue(s) required for the propagation of feature annotation.</text>
</comment>
<evidence type="ECO:0000256" key="2">
    <source>
        <dbReference type="ARBA" id="ARBA00022777"/>
    </source>
</evidence>
<comment type="cofactor">
    <cofactor evidence="6">
        <name>a divalent metal cation</name>
        <dbReference type="ChEBI" id="CHEBI:60240"/>
    </cofactor>
</comment>
<dbReference type="AlphaFoldDB" id="A0A1W2GFA0"/>
<evidence type="ECO:0000256" key="4">
    <source>
        <dbReference type="ARBA" id="ARBA00023027"/>
    </source>
</evidence>
<dbReference type="Gene3D" id="2.60.200.30">
    <property type="entry name" value="Probable inorganic polyphosphate/atp-NAD kinase, domain 2"/>
    <property type="match status" value="1"/>
</dbReference>
<comment type="subcellular location">
    <subcellularLocation>
        <location evidence="6">Cytoplasm</location>
    </subcellularLocation>
</comment>
<feature type="binding site" evidence="6">
    <location>
        <begin position="188"/>
        <end position="193"/>
    </location>
    <ligand>
        <name>NAD(+)</name>
        <dbReference type="ChEBI" id="CHEBI:57540"/>
    </ligand>
</feature>
<sequence>MRIALHGRKFSKESFPYVKTIAKKLLDNGHEIFITDVCAKENKSEAKAYLDSYPQINILESLEPIDFFFSLGGDGTLLETVSLVGALEIPILGINLGTMGFLATTAKSEIESALNLFFDGQYELENRTLLHLNSNTELFEGQNFALNEVAILKRDTSSMIIVRCFIDGEFVNTYWADGLMVSTPTGSTGYSLSCGGPLVLSESDSFIITPVSPHNLNVRPLVVSDKSEISFEIEGKGRSFLISLDSRSHTVNSTVKISLTKSQFSAKLVKISGSNFFDTLRNKLNWGQDVRN</sequence>
<feature type="binding site" evidence="6">
    <location>
        <begin position="147"/>
        <end position="148"/>
    </location>
    <ligand>
        <name>NAD(+)</name>
        <dbReference type="ChEBI" id="CHEBI:57540"/>
    </ligand>
</feature>
<protein>
    <recommendedName>
        <fullName evidence="6">NAD kinase</fullName>
        <ecNumber evidence="6">2.7.1.23</ecNumber>
    </recommendedName>
    <alternativeName>
        <fullName evidence="6">ATP-dependent NAD kinase</fullName>
    </alternativeName>
</protein>
<keyword evidence="3 6" id="KW-0521">NADP</keyword>
<dbReference type="SUPFAM" id="SSF111331">
    <property type="entry name" value="NAD kinase/diacylglycerol kinase-like"/>
    <property type="match status" value="1"/>
</dbReference>
<comment type="catalytic activity">
    <reaction evidence="5 6">
        <text>NAD(+) + ATP = ADP + NADP(+) + H(+)</text>
        <dbReference type="Rhea" id="RHEA:18629"/>
        <dbReference type="ChEBI" id="CHEBI:15378"/>
        <dbReference type="ChEBI" id="CHEBI:30616"/>
        <dbReference type="ChEBI" id="CHEBI:57540"/>
        <dbReference type="ChEBI" id="CHEBI:58349"/>
        <dbReference type="ChEBI" id="CHEBI:456216"/>
        <dbReference type="EC" id="2.7.1.23"/>
    </reaction>
</comment>
<reference evidence="7 8" key="1">
    <citation type="submission" date="2017-04" db="EMBL/GenBank/DDBJ databases">
        <authorList>
            <person name="Afonso C.L."/>
            <person name="Miller P.J."/>
            <person name="Scott M.A."/>
            <person name="Spackman E."/>
            <person name="Goraichik I."/>
            <person name="Dimitrov K.M."/>
            <person name="Suarez D.L."/>
            <person name="Swayne D.E."/>
        </authorList>
    </citation>
    <scope>NUCLEOTIDE SEQUENCE [LARGE SCALE GENOMIC DNA]</scope>
    <source>
        <strain evidence="7 8">DSM 26133</strain>
    </source>
</reference>
<keyword evidence="2 6" id="KW-0418">Kinase</keyword>
<dbReference type="OrthoDB" id="9774737at2"/>
<feature type="binding site" evidence="6">
    <location>
        <begin position="74"/>
        <end position="75"/>
    </location>
    <ligand>
        <name>NAD(+)</name>
        <dbReference type="ChEBI" id="CHEBI:57540"/>
    </ligand>
</feature>
<evidence type="ECO:0000256" key="6">
    <source>
        <dbReference type="HAMAP-Rule" id="MF_00361"/>
    </source>
</evidence>
<comment type="similarity">
    <text evidence="6">Belongs to the NAD kinase family.</text>
</comment>
<evidence type="ECO:0000313" key="7">
    <source>
        <dbReference type="EMBL" id="SMD35340.1"/>
    </source>
</evidence>
<feature type="active site" description="Proton acceptor" evidence="6">
    <location>
        <position position="74"/>
    </location>
</feature>
<keyword evidence="6" id="KW-0067">ATP-binding</keyword>
<dbReference type="InterPro" id="IPR017438">
    <property type="entry name" value="ATP-NAD_kinase_N"/>
</dbReference>
<dbReference type="GO" id="GO:0003951">
    <property type="term" value="F:NAD+ kinase activity"/>
    <property type="evidence" value="ECO:0007669"/>
    <property type="project" value="UniProtKB-UniRule"/>
</dbReference>
<dbReference type="Proteomes" id="UP000192472">
    <property type="component" value="Unassembled WGS sequence"/>
</dbReference>
<evidence type="ECO:0000256" key="5">
    <source>
        <dbReference type="ARBA" id="ARBA00047925"/>
    </source>
</evidence>
<dbReference type="EMBL" id="FWYF01000002">
    <property type="protein sequence ID" value="SMD35340.1"/>
    <property type="molecule type" value="Genomic_DNA"/>
</dbReference>
<evidence type="ECO:0000313" key="8">
    <source>
        <dbReference type="Proteomes" id="UP000192472"/>
    </source>
</evidence>
<name>A0A1W2GFA0_REIFA</name>
<keyword evidence="8" id="KW-1185">Reference proteome</keyword>
<keyword evidence="6" id="KW-0547">Nucleotide-binding</keyword>
<dbReference type="PANTHER" id="PTHR20275:SF0">
    <property type="entry name" value="NAD KINASE"/>
    <property type="match status" value="1"/>
</dbReference>
<dbReference type="PANTHER" id="PTHR20275">
    <property type="entry name" value="NAD KINASE"/>
    <property type="match status" value="1"/>
</dbReference>
<dbReference type="RefSeq" id="WP_084373105.1">
    <property type="nucleotide sequence ID" value="NZ_FWYF01000002.1"/>
</dbReference>
<proteinExistence type="inferred from homology"/>
<organism evidence="7 8">
    <name type="scientific">Reichenbachiella faecimaris</name>
    <dbReference type="NCBI Taxonomy" id="692418"/>
    <lineage>
        <taxon>Bacteria</taxon>
        <taxon>Pseudomonadati</taxon>
        <taxon>Bacteroidota</taxon>
        <taxon>Cytophagia</taxon>
        <taxon>Cytophagales</taxon>
        <taxon>Reichenbachiellaceae</taxon>
        <taxon>Reichenbachiella</taxon>
    </lineage>
</organism>